<evidence type="ECO:0000313" key="3">
    <source>
        <dbReference type="EMBL" id="TCV04419.1"/>
    </source>
</evidence>
<evidence type="ECO:0000259" key="2">
    <source>
        <dbReference type="Pfam" id="PF01926"/>
    </source>
</evidence>
<dbReference type="Pfam" id="PF01926">
    <property type="entry name" value="MMR_HSR1"/>
    <property type="match status" value="1"/>
</dbReference>
<evidence type="ECO:0000313" key="4">
    <source>
        <dbReference type="Proteomes" id="UP000295110"/>
    </source>
</evidence>
<proteinExistence type="predicted"/>
<keyword evidence="4" id="KW-1185">Reference proteome</keyword>
<dbReference type="InterPro" id="IPR006073">
    <property type="entry name" value="GTP-bd"/>
</dbReference>
<dbReference type="GO" id="GO:0002098">
    <property type="term" value="P:tRNA wobble uridine modification"/>
    <property type="evidence" value="ECO:0007669"/>
    <property type="project" value="TreeGrafter"/>
</dbReference>
<dbReference type="GO" id="GO:0030488">
    <property type="term" value="P:tRNA methylation"/>
    <property type="evidence" value="ECO:0007669"/>
    <property type="project" value="TreeGrafter"/>
</dbReference>
<dbReference type="CDD" id="cd00882">
    <property type="entry name" value="Ras_like_GTPase"/>
    <property type="match status" value="1"/>
</dbReference>
<reference evidence="3 4" key="1">
    <citation type="submission" date="2019-03" db="EMBL/GenBank/DDBJ databases">
        <title>Genomic Encyclopedia of Type Strains, Phase IV (KMG-IV): sequencing the most valuable type-strain genomes for metagenomic binning, comparative biology and taxonomic classification.</title>
        <authorList>
            <person name="Goeker M."/>
        </authorList>
    </citation>
    <scope>NUCLEOTIDE SEQUENCE [LARGE SCALE GENOMIC DNA]</scope>
    <source>
        <strain evidence="3 4">DSM 654</strain>
    </source>
</reference>
<gene>
    <name evidence="3" type="ORF">EV671_1001174</name>
</gene>
<comment type="caution">
    <text evidence="3">The sequence shown here is derived from an EMBL/GenBank/DDBJ whole genome shotgun (WGS) entry which is preliminary data.</text>
</comment>
<organism evidence="3 4">
    <name type="scientific">Roseateles saccharophilus</name>
    <name type="common">Pseudomonas saccharophila</name>
    <dbReference type="NCBI Taxonomy" id="304"/>
    <lineage>
        <taxon>Bacteria</taxon>
        <taxon>Pseudomonadati</taxon>
        <taxon>Pseudomonadota</taxon>
        <taxon>Betaproteobacteria</taxon>
        <taxon>Burkholderiales</taxon>
        <taxon>Sphaerotilaceae</taxon>
        <taxon>Roseateles</taxon>
    </lineage>
</organism>
<dbReference type="Gene3D" id="3.40.50.300">
    <property type="entry name" value="P-loop containing nucleotide triphosphate hydrolases"/>
    <property type="match status" value="1"/>
</dbReference>
<dbReference type="AlphaFoldDB" id="A0A4R3VKR1"/>
<dbReference type="Proteomes" id="UP000295110">
    <property type="component" value="Unassembled WGS sequence"/>
</dbReference>
<evidence type="ECO:0000256" key="1">
    <source>
        <dbReference type="SAM" id="Coils"/>
    </source>
</evidence>
<dbReference type="SUPFAM" id="SSF52540">
    <property type="entry name" value="P-loop containing nucleoside triphosphate hydrolases"/>
    <property type="match status" value="1"/>
</dbReference>
<keyword evidence="1" id="KW-0175">Coiled coil</keyword>
<dbReference type="RefSeq" id="WP_132569118.1">
    <property type="nucleotide sequence ID" value="NZ_CBCSGL010000004.1"/>
</dbReference>
<dbReference type="PANTHER" id="PTHR42714">
    <property type="entry name" value="TRNA MODIFICATION GTPASE GTPBP3"/>
    <property type="match status" value="1"/>
</dbReference>
<accession>A0A4R3VKR1</accession>
<feature type="domain" description="G" evidence="2">
    <location>
        <begin position="51"/>
        <end position="157"/>
    </location>
</feature>
<dbReference type="GO" id="GO:0005829">
    <property type="term" value="C:cytosol"/>
    <property type="evidence" value="ECO:0007669"/>
    <property type="project" value="TreeGrafter"/>
</dbReference>
<dbReference type="PANTHER" id="PTHR42714:SF2">
    <property type="entry name" value="TRNA MODIFICATION GTPASE GTPBP3, MITOCHONDRIAL"/>
    <property type="match status" value="1"/>
</dbReference>
<dbReference type="GO" id="GO:0005525">
    <property type="term" value="F:GTP binding"/>
    <property type="evidence" value="ECO:0007669"/>
    <property type="project" value="InterPro"/>
</dbReference>
<name>A0A4R3VKR1_ROSSA</name>
<dbReference type="EMBL" id="SMBU01000001">
    <property type="protein sequence ID" value="TCV04419.1"/>
    <property type="molecule type" value="Genomic_DNA"/>
</dbReference>
<dbReference type="OrthoDB" id="6197209at2"/>
<feature type="coiled-coil region" evidence="1">
    <location>
        <begin position="464"/>
        <end position="491"/>
    </location>
</feature>
<dbReference type="InterPro" id="IPR027417">
    <property type="entry name" value="P-loop_NTPase"/>
</dbReference>
<protein>
    <submittedName>
        <fullName evidence="3">50S ribosome-binding GTPase</fullName>
    </submittedName>
</protein>
<sequence length="557" mass="61033">MTQTRYQQTKQAARSLKAQALATLDAAGTEFVDLRDAVDTRVTIDPGRLKLALAGVYEVGKSSLVEALTGLEVPAGGGVTTTEVHEYPYGDLLLVDMPGTLSGHADHDQIARQAITDADLLLFVVSNELFNPESLPYFMRAAVDLGKRQQMLLVVNKFDRFNLAGRTPEEAAQFISGVLAEEIQPLSIDDFGPVVVSTREYLASRKAEDPQKAARKLSSSRFEGLIAAIDAFCDRHGVIAQQRRPLQQLLEILNDAVSRALVDDGSRSRATDLVRRQIFALNEERGRARAELGHLRSEARARLVQPAEKLLKLLDDRASMEEMDVAAADAEQALQRIVQEVSDKLNVLHGRLASDLMARLDDIDGSALAQQVRAEFEVDLKRPDVGSGGAGLSPKTRKAVAEGVRKAAKAVNENSKQVTEVLARIFKFFGGKFKPWGKVKLDRWVGAGSKVAGPLVAIAEAYFNYREEEAKEKAERQLRTLRADMRASFNDIARQFDAVLHEQGDVLLAQLYDNPLKDASVLAREIVAGGDHRTALAQRLSGLVEEVRIQLEAASPA</sequence>